<feature type="repeat" description="RCC1" evidence="1">
    <location>
        <begin position="200"/>
        <end position="251"/>
    </location>
</feature>
<dbReference type="InParanoid" id="A0A0L1P636"/>
<dbReference type="Proteomes" id="UP000003163">
    <property type="component" value="Unassembled WGS sequence"/>
</dbReference>
<keyword evidence="3" id="KW-1185">Reference proteome</keyword>
<dbReference type="PANTHER" id="PTHR45982:SF1">
    <property type="entry name" value="REGULATOR OF CHROMOSOME CONDENSATION"/>
    <property type="match status" value="1"/>
</dbReference>
<dbReference type="GO" id="GO:0005737">
    <property type="term" value="C:cytoplasm"/>
    <property type="evidence" value="ECO:0007669"/>
    <property type="project" value="TreeGrafter"/>
</dbReference>
<dbReference type="InterPro" id="IPR000408">
    <property type="entry name" value="Reg_chr_condens"/>
</dbReference>
<feature type="repeat" description="RCC1" evidence="1">
    <location>
        <begin position="13"/>
        <end position="63"/>
    </location>
</feature>
<evidence type="ECO:0000256" key="1">
    <source>
        <dbReference type="PROSITE-ProRule" id="PRU00235"/>
    </source>
</evidence>
<reference evidence="3" key="2">
    <citation type="submission" date="2015-07" db="EMBL/GenBank/DDBJ databases">
        <title>Contrasting host-pathogen interactions and genome evolution in two generalist and specialist microsporidian pathogens of mosquitoes.</title>
        <authorList>
            <consortium name="The Broad Institute Genomics Platform"/>
            <consortium name="The Broad Institute Genome Sequencing Center for Infectious Disease"/>
            <person name="Cuomo C.A."/>
            <person name="Sanscrainte N.D."/>
            <person name="Goldberg J.M."/>
            <person name="Heiman D."/>
            <person name="Young S."/>
            <person name="Zeng Q."/>
            <person name="Becnel J.J."/>
            <person name="Birren B.W."/>
        </authorList>
    </citation>
    <scope>NUCLEOTIDE SEQUENCE [LARGE SCALE GENOMIC DNA]</scope>
    <source>
        <strain evidence="3">USNM 41457</strain>
    </source>
</reference>
<dbReference type="AlphaFoldDB" id="A0A0L1P636"/>
<dbReference type="Pfam" id="PF13540">
    <property type="entry name" value="RCC1_2"/>
    <property type="match status" value="1"/>
</dbReference>
<dbReference type="PANTHER" id="PTHR45982">
    <property type="entry name" value="REGULATOR OF CHROMOSOME CONDENSATION"/>
    <property type="match status" value="1"/>
</dbReference>
<protein>
    <submittedName>
        <fullName evidence="2">Uncharacterized protein</fullName>
    </submittedName>
</protein>
<dbReference type="OrthoDB" id="61110at2759"/>
<dbReference type="SUPFAM" id="SSF50985">
    <property type="entry name" value="RCC1/BLIP-II"/>
    <property type="match status" value="1"/>
</dbReference>
<comment type="caution">
    <text evidence="2">The sequence shown here is derived from an EMBL/GenBank/DDBJ whole genome shotgun (WGS) entry which is preliminary data.</text>
</comment>
<dbReference type="PROSITE" id="PS50012">
    <property type="entry name" value="RCC1_3"/>
    <property type="match status" value="2"/>
</dbReference>
<dbReference type="EMBL" id="AFBI03000248">
    <property type="protein sequence ID" value="KNH48510.1"/>
    <property type="molecule type" value="Genomic_DNA"/>
</dbReference>
<evidence type="ECO:0000313" key="2">
    <source>
        <dbReference type="EMBL" id="KNH48510.1"/>
    </source>
</evidence>
<dbReference type="Gene3D" id="2.130.10.30">
    <property type="entry name" value="Regulator of chromosome condensation 1/beta-lactamase-inhibitor protein II"/>
    <property type="match status" value="1"/>
</dbReference>
<evidence type="ECO:0000313" key="3">
    <source>
        <dbReference type="Proteomes" id="UP000003163"/>
    </source>
</evidence>
<gene>
    <name evidence="2" type="ORF">EDEG_05107</name>
</gene>
<dbReference type="STRING" id="1003232.A0A0L1P636"/>
<dbReference type="Pfam" id="PF00415">
    <property type="entry name" value="RCC1"/>
    <property type="match status" value="1"/>
</dbReference>
<proteinExistence type="predicted"/>
<accession>A0A0L1P636</accession>
<dbReference type="VEuPathDB" id="MicrosporidiaDB:EDEG_05107"/>
<sequence length="258" mass="28741">AGAPHSACLLENGNVYAWGTFRDTSGMIGFDYKTKYQKTPKSIHRNVKKIFSTDNVITMLLKTGGIVSYGADLWRDRFKIERRTRCFKNKPKMKTVQRAKPSQKKIVEISGGDHHMLEITYDVCCYSQTDIIKIKNIVKVKGGTTHSLFLDNDGFLYGRGENGYGQLSHKEKEILTPTLVANNVLDFATAGLITFVVKEDGVYSCGTNYYGELGHEENGENICFLNKINFNFGKVVGITCGGSHAIIVVDDDEKKTSS</sequence>
<name>A0A0L1P636_EDHAE</name>
<organism evidence="2 3">
    <name type="scientific">Edhazardia aedis (strain USNM 41457)</name>
    <name type="common">Microsporidian parasite</name>
    <dbReference type="NCBI Taxonomy" id="1003232"/>
    <lineage>
        <taxon>Eukaryota</taxon>
        <taxon>Fungi</taxon>
        <taxon>Fungi incertae sedis</taxon>
        <taxon>Microsporidia</taxon>
        <taxon>Edhazardia</taxon>
    </lineage>
</organism>
<dbReference type="InterPro" id="IPR009091">
    <property type="entry name" value="RCC1/BLIP-II"/>
</dbReference>
<dbReference type="InterPro" id="IPR051553">
    <property type="entry name" value="Ran_GTPase-activating"/>
</dbReference>
<reference evidence="2 3" key="1">
    <citation type="submission" date="2011-08" db="EMBL/GenBank/DDBJ databases">
        <authorList>
            <person name="Liu Z.J."/>
            <person name="Shi F.L."/>
            <person name="Lu J.Q."/>
            <person name="Li M."/>
            <person name="Wang Z.L."/>
        </authorList>
    </citation>
    <scope>NUCLEOTIDE SEQUENCE [LARGE SCALE GENOMIC DNA]</scope>
    <source>
        <strain evidence="2 3">USNM 41457</strain>
    </source>
</reference>
<feature type="non-terminal residue" evidence="2">
    <location>
        <position position="1"/>
    </location>
</feature>
<dbReference type="GO" id="GO:0005085">
    <property type="term" value="F:guanyl-nucleotide exchange factor activity"/>
    <property type="evidence" value="ECO:0007669"/>
    <property type="project" value="TreeGrafter"/>
</dbReference>